<dbReference type="WBParaSite" id="PS1159_v2.g19236.t1">
    <property type="protein sequence ID" value="PS1159_v2.g19236.t1"/>
    <property type="gene ID" value="PS1159_v2.g19236"/>
</dbReference>
<accession>A0AC35FPZ4</accession>
<protein>
    <submittedName>
        <fullName evidence="2">BTB domain-containing protein</fullName>
    </submittedName>
</protein>
<dbReference type="Proteomes" id="UP000887580">
    <property type="component" value="Unplaced"/>
</dbReference>
<evidence type="ECO:0000313" key="2">
    <source>
        <dbReference type="WBParaSite" id="PS1159_v2.g19236.t1"/>
    </source>
</evidence>
<organism evidence="1 2">
    <name type="scientific">Panagrolaimus sp. PS1159</name>
    <dbReference type="NCBI Taxonomy" id="55785"/>
    <lineage>
        <taxon>Eukaryota</taxon>
        <taxon>Metazoa</taxon>
        <taxon>Ecdysozoa</taxon>
        <taxon>Nematoda</taxon>
        <taxon>Chromadorea</taxon>
        <taxon>Rhabditida</taxon>
        <taxon>Tylenchina</taxon>
        <taxon>Panagrolaimomorpha</taxon>
        <taxon>Panagrolaimoidea</taxon>
        <taxon>Panagrolaimidae</taxon>
        <taxon>Panagrolaimus</taxon>
    </lineage>
</organism>
<proteinExistence type="predicted"/>
<sequence length="995" mass="111808">MRNSSMLWEQYSLQRDKLIINLRTKLSTNMSSIIGHSETSDLLLVAADGKKLPAHICILRQRAPIFFEKHISPTLDARTPRQRKSGEPLEVAIGDVDSAGLSFFIKSVYTEDEIQNLENENTAKESSLNGDNREEDPDSSNNFDVDNEYNDDQNYSNQEEEGEGQTPRQDRDSLDRTPGSYRDNSTETEAEEVVYSVPIPREHDSGFHQPPSMFNEKQSTTTISRLSGEEQPIMTSFRELANDSPMCLSGYSERSQYDIVEEEDEHEQHHSTQFDSHLEDSGIVSSQTESPKKKKSTKIFPMFIGFGGSGESEMSQSMPSSTLSSSPYSSTNTLHAGSIRGRAMLARRLSVTSLTSLTSIDLTPTTENVTPITDKLPCSKLGGDLLEMYQKSLDTDTIIVTDGGDLHAHKCILFATCPTFRKMLKNSTKIELRGFSRNSIDFLLSFLYGGLTNIPDDVEVWEVIALATHLNIEELAQVAALHLKAHKCHFFHRPCATCVSAVFDALPQFRTIKCLNNLYDEAMSWQAKHFSRIWKGRVFLHLDEQILHECRDALINEIDEELLIDTLLGCEKLQASLSRTKSQQLAESVLTLVNDVIEYCTEFLISSFDLILGSNAFKLHGKGLALNLALLEDIFPPLIHSLSADTAIRAFITLRDLLIEIQQSEEDLQQSPSKKSFLNIPIHDWNTRFVNLCRRLFESIDKHLLHYAFSVVKSDVYSLLSEEEKARIEESGIFVEMKMPRAPPPRLSSFNRTYKRSSSVGVRDGTLGRQDRTRSLERSRPIISQVIEASEKEEMAREKSFIEIHRRANSMKNPDPATRQSTSKIIKQEIKEESPQKLQQPSTSTNTEKQQPRTPKRGPPPVKRIIQKIVNPEDITMERENTRILITKEQHKELGVDPTEMGVPQVTESPKIKPKSVVRPMPKNPSLAASTPAATILQPPTTSSHKEVSRVKSNSIKTALPTRQTAASAARSAAAAAVDRNSTKRVETKIPKVRA</sequence>
<evidence type="ECO:0000313" key="1">
    <source>
        <dbReference type="Proteomes" id="UP000887580"/>
    </source>
</evidence>
<reference evidence="2" key="1">
    <citation type="submission" date="2022-11" db="UniProtKB">
        <authorList>
            <consortium name="WormBaseParasite"/>
        </authorList>
    </citation>
    <scope>IDENTIFICATION</scope>
</reference>
<name>A0AC35FPZ4_9BILA</name>